<dbReference type="GO" id="GO:0048666">
    <property type="term" value="P:neuron development"/>
    <property type="evidence" value="ECO:0007669"/>
    <property type="project" value="UniProtKB-ARBA"/>
</dbReference>
<evidence type="ECO:0000256" key="7">
    <source>
        <dbReference type="ARBA" id="ARBA00034734"/>
    </source>
</evidence>
<reference evidence="11" key="1">
    <citation type="submission" date="2025-08" db="UniProtKB">
        <authorList>
            <consortium name="RefSeq"/>
        </authorList>
    </citation>
    <scope>IDENTIFICATION</scope>
</reference>
<protein>
    <recommendedName>
        <fullName evidence="2">protein-tyrosine-phosphatase</fullName>
        <ecNumber evidence="2">3.1.3.48</ecNumber>
    </recommendedName>
</protein>
<dbReference type="SMART" id="SM00194">
    <property type="entry name" value="PTPc"/>
    <property type="match status" value="1"/>
</dbReference>
<evidence type="ECO:0000313" key="10">
    <source>
        <dbReference type="Proteomes" id="UP000694867"/>
    </source>
</evidence>
<proteinExistence type="inferred from homology"/>
<dbReference type="InterPro" id="IPR029021">
    <property type="entry name" value="Prot-tyrosine_phosphatase-like"/>
</dbReference>
<dbReference type="InterPro" id="IPR000242">
    <property type="entry name" value="PTP_cat"/>
</dbReference>
<dbReference type="Gene3D" id="3.90.190.10">
    <property type="entry name" value="Protein tyrosine phosphatase superfamily"/>
    <property type="match status" value="1"/>
</dbReference>
<name>A0AAJ6QMW7_9ACAR</name>
<evidence type="ECO:0000256" key="5">
    <source>
        <dbReference type="ARBA" id="ARBA00022801"/>
    </source>
</evidence>
<dbReference type="InterPro" id="IPR003595">
    <property type="entry name" value="Tyr_Pase_cat"/>
</dbReference>
<keyword evidence="3" id="KW-0963">Cytoplasm</keyword>
<organism evidence="10 11">
    <name type="scientific">Galendromus occidentalis</name>
    <name type="common">western predatory mite</name>
    <dbReference type="NCBI Taxonomy" id="34638"/>
    <lineage>
        <taxon>Eukaryota</taxon>
        <taxon>Metazoa</taxon>
        <taxon>Ecdysozoa</taxon>
        <taxon>Arthropoda</taxon>
        <taxon>Chelicerata</taxon>
        <taxon>Arachnida</taxon>
        <taxon>Acari</taxon>
        <taxon>Parasitiformes</taxon>
        <taxon>Mesostigmata</taxon>
        <taxon>Gamasina</taxon>
        <taxon>Phytoseioidea</taxon>
        <taxon>Phytoseiidae</taxon>
        <taxon>Typhlodrominae</taxon>
        <taxon>Galendromus</taxon>
    </lineage>
</organism>
<evidence type="ECO:0000259" key="8">
    <source>
        <dbReference type="PROSITE" id="PS50055"/>
    </source>
</evidence>
<keyword evidence="5" id="KW-0378">Hydrolase</keyword>
<keyword evidence="6" id="KW-0904">Protein phosphatase</keyword>
<dbReference type="InterPro" id="IPR016130">
    <property type="entry name" value="Tyr_Pase_AS"/>
</dbReference>
<feature type="domain" description="Tyrosine-protein phosphatase" evidence="8">
    <location>
        <begin position="28"/>
        <end position="292"/>
    </location>
</feature>
<dbReference type="InterPro" id="IPR047170">
    <property type="entry name" value="PTN12/18/22"/>
</dbReference>
<dbReference type="PROSITE" id="PS50055">
    <property type="entry name" value="TYR_PHOSPHATASE_PTP"/>
    <property type="match status" value="1"/>
</dbReference>
<evidence type="ECO:0000259" key="9">
    <source>
        <dbReference type="PROSITE" id="PS50056"/>
    </source>
</evidence>
<evidence type="ECO:0000256" key="2">
    <source>
        <dbReference type="ARBA" id="ARBA00013064"/>
    </source>
</evidence>
<gene>
    <name evidence="11" type="primary">LOC100898813</name>
</gene>
<dbReference type="SMART" id="SM00404">
    <property type="entry name" value="PTPc_motif"/>
    <property type="match status" value="1"/>
</dbReference>
<dbReference type="GeneID" id="100898813"/>
<comment type="similarity">
    <text evidence="7">Belongs to the protein-tyrosine phosphatase family. Non-receptor class 4 subfamily.</text>
</comment>
<dbReference type="PRINTS" id="PR00700">
    <property type="entry name" value="PRTYPHPHTASE"/>
</dbReference>
<dbReference type="AlphaFoldDB" id="A0AAJ6QMW7"/>
<dbReference type="Proteomes" id="UP000694867">
    <property type="component" value="Unplaced"/>
</dbReference>
<dbReference type="SUPFAM" id="SSF52799">
    <property type="entry name" value="(Phosphotyrosine protein) phosphatases II"/>
    <property type="match status" value="1"/>
</dbReference>
<evidence type="ECO:0000256" key="1">
    <source>
        <dbReference type="ARBA" id="ARBA00004496"/>
    </source>
</evidence>
<dbReference type="PANTHER" id="PTHR45983">
    <property type="entry name" value="TYROSINE PHOSPHATSE N18, PUTATIVE-RELATED"/>
    <property type="match status" value="1"/>
</dbReference>
<dbReference type="FunFam" id="3.90.190.10:FF:000045">
    <property type="entry name" value="Tyrosine-protein phosphatase non-receptor type 12"/>
    <property type="match status" value="1"/>
</dbReference>
<dbReference type="PROSITE" id="PS50056">
    <property type="entry name" value="TYR_PHOSPHATASE_2"/>
    <property type="match status" value="1"/>
</dbReference>
<dbReference type="GO" id="GO:0005737">
    <property type="term" value="C:cytoplasm"/>
    <property type="evidence" value="ECO:0007669"/>
    <property type="project" value="UniProtKB-SubCell"/>
</dbReference>
<evidence type="ECO:0000256" key="6">
    <source>
        <dbReference type="ARBA" id="ARBA00022912"/>
    </source>
</evidence>
<dbReference type="PANTHER" id="PTHR45983:SF2">
    <property type="entry name" value="PROTEIN-TYROSINE-PHOSPHATASE"/>
    <property type="match status" value="1"/>
</dbReference>
<keyword evidence="4" id="KW-0597">Phosphoprotein</keyword>
<comment type="subcellular location">
    <subcellularLocation>
        <location evidence="1">Cytoplasm</location>
    </subcellularLocation>
</comment>
<evidence type="ECO:0000256" key="3">
    <source>
        <dbReference type="ARBA" id="ARBA00022490"/>
    </source>
</evidence>
<evidence type="ECO:0000313" key="11">
    <source>
        <dbReference type="RefSeq" id="XP_003737869.2"/>
    </source>
</evidence>
<keyword evidence="10" id="KW-1185">Reference proteome</keyword>
<dbReference type="Pfam" id="PF00102">
    <property type="entry name" value="Y_phosphatase"/>
    <property type="match status" value="1"/>
</dbReference>
<dbReference type="InterPro" id="IPR000387">
    <property type="entry name" value="Tyr_Pase_dom"/>
</dbReference>
<dbReference type="EC" id="3.1.3.48" evidence="2"/>
<dbReference type="PROSITE" id="PS00383">
    <property type="entry name" value="TYR_PHOSPHATASE_1"/>
    <property type="match status" value="1"/>
</dbReference>
<accession>A0AAJ6QMW7</accession>
<sequence length="388" mass="43922">MSLDQYLKSFLETLWWQEAKVRGGDDVFQQEFDSLRKQSTPAGEKNAQQALKNVNRSKNRYKDIIPFDTSRVVLPEYPGVPGSDYVNASLIKGASGSSRAYIAAQGPLPHTVTDFWRMIWEYNVSVIVMTCNEIEGDRYKCEKYWPDQIGERQQYGNVSVVLEGWKEVCPDFLVRTLRSRCGQTTRTICQFHYTTWPDHGVPESISPLVELVRLVRDCQPSEALPVLVHCSAGCGRTGTFCAIDYVHGLVRSGKLNTNLNLFKIISEMRQQRVAMVQTREQYVLVHKVVGALFEQQLKLLDSHIYQNIDTIQKNKGGSPGRLERSKSMGSLEGRIVGKATVIRRAQPNQSAGRLFSATLIPKGENNNLEEEQLMKTRRTSSGTLWTQV</sequence>
<dbReference type="GO" id="GO:0004726">
    <property type="term" value="F:non-membrane spanning protein tyrosine phosphatase activity"/>
    <property type="evidence" value="ECO:0007669"/>
    <property type="project" value="InterPro"/>
</dbReference>
<dbReference type="KEGG" id="goe:100898813"/>
<evidence type="ECO:0000256" key="4">
    <source>
        <dbReference type="ARBA" id="ARBA00022553"/>
    </source>
</evidence>
<dbReference type="GO" id="GO:0005634">
    <property type="term" value="C:nucleus"/>
    <property type="evidence" value="ECO:0007669"/>
    <property type="project" value="TreeGrafter"/>
</dbReference>
<feature type="domain" description="Tyrosine specific protein phosphatases" evidence="9">
    <location>
        <begin position="206"/>
        <end position="283"/>
    </location>
</feature>
<dbReference type="RefSeq" id="XP_003737869.2">
    <property type="nucleotide sequence ID" value="XM_003737821.2"/>
</dbReference>